<dbReference type="InterPro" id="IPR031730">
    <property type="entry name" value="Carbam_trans_C"/>
</dbReference>
<evidence type="ECO:0000259" key="2">
    <source>
        <dbReference type="Pfam" id="PF02543"/>
    </source>
</evidence>
<name>A0A6L9S461_9ACTN</name>
<dbReference type="InterPro" id="IPR043129">
    <property type="entry name" value="ATPase_NBD"/>
</dbReference>
<feature type="domain" description="Carbamoyltransferase" evidence="2">
    <location>
        <begin position="9"/>
        <end position="359"/>
    </location>
</feature>
<dbReference type="InterPro" id="IPR003696">
    <property type="entry name" value="Carbtransf_dom"/>
</dbReference>
<dbReference type="AlphaFoldDB" id="A0A6L9S461"/>
<dbReference type="Gene3D" id="3.30.420.40">
    <property type="match status" value="2"/>
</dbReference>
<dbReference type="EMBL" id="JAAGOA010000004">
    <property type="protein sequence ID" value="NED99846.1"/>
    <property type="molecule type" value="Genomic_DNA"/>
</dbReference>
<protein>
    <submittedName>
        <fullName evidence="4">Nodulation protein</fullName>
    </submittedName>
</protein>
<dbReference type="Proteomes" id="UP000475214">
    <property type="component" value="Unassembled WGS sequence"/>
</dbReference>
<evidence type="ECO:0000256" key="1">
    <source>
        <dbReference type="ARBA" id="ARBA00006129"/>
    </source>
</evidence>
<keyword evidence="5" id="KW-1185">Reference proteome</keyword>
<accession>A0A6L9S461</accession>
<dbReference type="RefSeq" id="WP_163734573.1">
    <property type="nucleotide sequence ID" value="NZ_JAAGOA010000004.1"/>
</dbReference>
<dbReference type="CDD" id="cd24098">
    <property type="entry name" value="ASKHA_NBD_TobZ_N"/>
    <property type="match status" value="1"/>
</dbReference>
<feature type="domain" description="Carbamoyltransferase C-terminal" evidence="3">
    <location>
        <begin position="409"/>
        <end position="578"/>
    </location>
</feature>
<reference evidence="4 5" key="1">
    <citation type="submission" date="2020-02" db="EMBL/GenBank/DDBJ databases">
        <authorList>
            <person name="Li X.-J."/>
            <person name="Han X.-M."/>
        </authorList>
    </citation>
    <scope>NUCLEOTIDE SEQUENCE [LARGE SCALE GENOMIC DNA]</scope>
    <source>
        <strain evidence="4 5">CCTCC AB 2017055</strain>
    </source>
</reference>
<evidence type="ECO:0000313" key="4">
    <source>
        <dbReference type="EMBL" id="NED99846.1"/>
    </source>
</evidence>
<dbReference type="GO" id="GO:0003824">
    <property type="term" value="F:catalytic activity"/>
    <property type="evidence" value="ECO:0007669"/>
    <property type="project" value="InterPro"/>
</dbReference>
<dbReference type="PANTHER" id="PTHR34847">
    <property type="entry name" value="NODULATION PROTEIN U"/>
    <property type="match status" value="1"/>
</dbReference>
<dbReference type="Pfam" id="PF16861">
    <property type="entry name" value="Carbam_trans_C"/>
    <property type="match status" value="1"/>
</dbReference>
<gene>
    <name evidence="4" type="ORF">G1H10_06665</name>
</gene>
<evidence type="ECO:0000259" key="3">
    <source>
        <dbReference type="Pfam" id="PF16861"/>
    </source>
</evidence>
<dbReference type="Gene3D" id="3.90.870.20">
    <property type="entry name" value="Carbamoyltransferase, C-terminal domain"/>
    <property type="match status" value="1"/>
</dbReference>
<comment type="similarity">
    <text evidence="1">Belongs to the NodU/CmcH family.</text>
</comment>
<proteinExistence type="inferred from homology"/>
<dbReference type="SUPFAM" id="SSF53067">
    <property type="entry name" value="Actin-like ATPase domain"/>
    <property type="match status" value="1"/>
</dbReference>
<dbReference type="InterPro" id="IPR038152">
    <property type="entry name" value="Carbam_trans_C_sf"/>
</dbReference>
<comment type="caution">
    <text evidence="4">The sequence shown here is derived from an EMBL/GenBank/DDBJ whole genome shotgun (WGS) entry which is preliminary data.</text>
</comment>
<dbReference type="InterPro" id="IPR051338">
    <property type="entry name" value="NodU/CmcH_Carbamoyltrnsfr"/>
</dbReference>
<sequence length="583" mass="63673">MPGEGFYIGISEGPVDPAAAVVRDGHVVAYAEEERLVRVKHAYGRYPIRALRYCLDSAGVTLCDVAAVGIGWNVDEYTDGTVGEFFAYLASIWPVDHATQRWQRATMERFTRRALVARHHRQWRRHFGDIAMPPITWAPHHFTHAFQASMQAPFDPALVLTVDGSGDVHTTVLWLRSGARLERLREIRMPHSLGWFYAAFTEYLGFDAYDGEYQVMGLAAHGSPDAALAAAVGKVLLPAEDGIEFRLDPSYIHYGTHSWSGRFTDALVDLLGRPPRSPGAEVDGWHRDLAFSVQRALEEAACRLVRWGVERTGVRSLCIGGGVGLNVAMNARLLEDSGVERLFAHPLCADSGAAAGVALAVCARETGAAPEPLTTLALGPEFGEHEIKAVLDGCHLDYDRPIDLAEAVARDLAAGWIVGCFQGRMEAGPRALGQRSILADPRSVTIRDRVNEAVKQREDWRPFGPAVLAEAEPRYFGHGHDSRFMTLALRANQRLVDEAPAVVHTDGTARAQLVHRESSPELHAVLTAFGRLTGVPVLLNTSFNVKGEPMVCTPQDAIRTFFATGLDALAIGPYLVRKSALAG</sequence>
<evidence type="ECO:0000313" key="5">
    <source>
        <dbReference type="Proteomes" id="UP000475214"/>
    </source>
</evidence>
<organism evidence="4 5">
    <name type="scientific">Phytoactinopolyspora halotolerans</name>
    <dbReference type="NCBI Taxonomy" id="1981512"/>
    <lineage>
        <taxon>Bacteria</taxon>
        <taxon>Bacillati</taxon>
        <taxon>Actinomycetota</taxon>
        <taxon>Actinomycetes</taxon>
        <taxon>Jiangellales</taxon>
        <taxon>Jiangellaceae</taxon>
        <taxon>Phytoactinopolyspora</taxon>
    </lineage>
</organism>
<dbReference type="PANTHER" id="PTHR34847:SF1">
    <property type="entry name" value="NODULATION PROTEIN U"/>
    <property type="match status" value="1"/>
</dbReference>
<dbReference type="Pfam" id="PF02543">
    <property type="entry name" value="Carbam_trans_N"/>
    <property type="match status" value="1"/>
</dbReference>